<name>A0ABS8N312_9CLOT</name>
<evidence type="ECO:0000259" key="1">
    <source>
        <dbReference type="Pfam" id="PF13443"/>
    </source>
</evidence>
<gene>
    <name evidence="2" type="ORF">LN736_01210</name>
</gene>
<dbReference type="Pfam" id="PF13443">
    <property type="entry name" value="HTH_26"/>
    <property type="match status" value="1"/>
</dbReference>
<evidence type="ECO:0000313" key="3">
    <source>
        <dbReference type="Proteomes" id="UP001165422"/>
    </source>
</evidence>
<comment type="caution">
    <text evidence="2">The sequence shown here is derived from an EMBL/GenBank/DDBJ whole genome shotgun (WGS) entry which is preliminary data.</text>
</comment>
<sequence length="135" mass="15674">MDIAEKYGEMQLKSYIYDNRYKIGSNILQFIRDNGYTKSSFSKLAGISRPTIDKLVKGEIDNNTTLKKHVDKIIATFNINLEELMDYKHLESESKCRIVASDNAPEEYKLSDSAKRMLGFLDDIIDLYEVYNEDR</sequence>
<keyword evidence="3" id="KW-1185">Reference proteome</keyword>
<dbReference type="InterPro" id="IPR001387">
    <property type="entry name" value="Cro/C1-type_HTH"/>
</dbReference>
<accession>A0ABS8N312</accession>
<reference evidence="2" key="1">
    <citation type="submission" date="2021-11" db="EMBL/GenBank/DDBJ databases">
        <authorList>
            <person name="Qingchun L."/>
            <person name="Dong Z."/>
            <person name="Zongwei Q."/>
            <person name="Jia Z."/>
            <person name="Duotao L."/>
        </authorList>
    </citation>
    <scope>NUCLEOTIDE SEQUENCE</scope>
    <source>
        <strain evidence="2">WLY-B-L2</strain>
    </source>
</reference>
<dbReference type="Gene3D" id="1.10.260.40">
    <property type="entry name" value="lambda repressor-like DNA-binding domains"/>
    <property type="match status" value="1"/>
</dbReference>
<protein>
    <submittedName>
        <fullName evidence="2">Helix-turn-helix transcriptional regulator</fullName>
    </submittedName>
</protein>
<proteinExistence type="predicted"/>
<dbReference type="Proteomes" id="UP001165422">
    <property type="component" value="Unassembled WGS sequence"/>
</dbReference>
<evidence type="ECO:0000313" key="2">
    <source>
        <dbReference type="EMBL" id="MCC9293495.1"/>
    </source>
</evidence>
<dbReference type="SUPFAM" id="SSF47413">
    <property type="entry name" value="lambda repressor-like DNA-binding domains"/>
    <property type="match status" value="1"/>
</dbReference>
<dbReference type="RefSeq" id="WP_229980501.1">
    <property type="nucleotide sequence ID" value="NZ_JAJJPB010000001.1"/>
</dbReference>
<organism evidence="2 3">
    <name type="scientific">Clostridium aromativorans</name>
    <dbReference type="NCBI Taxonomy" id="2836848"/>
    <lineage>
        <taxon>Bacteria</taxon>
        <taxon>Bacillati</taxon>
        <taxon>Bacillota</taxon>
        <taxon>Clostridia</taxon>
        <taxon>Eubacteriales</taxon>
        <taxon>Clostridiaceae</taxon>
        <taxon>Clostridium</taxon>
    </lineage>
</organism>
<feature type="domain" description="HTH cro/C1-type" evidence="1">
    <location>
        <begin position="26"/>
        <end position="88"/>
    </location>
</feature>
<dbReference type="InterPro" id="IPR010982">
    <property type="entry name" value="Lambda_DNA-bd_dom_sf"/>
</dbReference>
<dbReference type="EMBL" id="JAJJPB010000001">
    <property type="protein sequence ID" value="MCC9293495.1"/>
    <property type="molecule type" value="Genomic_DNA"/>
</dbReference>